<evidence type="ECO:0000256" key="3">
    <source>
        <dbReference type="ARBA" id="ARBA00038471"/>
    </source>
</evidence>
<dbReference type="CDD" id="cd15795">
    <property type="entry name" value="PMEI-Pla_a_1_like"/>
    <property type="match status" value="1"/>
</dbReference>
<dbReference type="EMBL" id="KZ305061">
    <property type="protein sequence ID" value="PIA32554.1"/>
    <property type="molecule type" value="Genomic_DNA"/>
</dbReference>
<keyword evidence="7" id="KW-1185">Reference proteome</keyword>
<dbReference type="AlphaFoldDB" id="A0A2G5CMN8"/>
<dbReference type="PANTHER" id="PTHR35357">
    <property type="entry name" value="OS02G0537100 PROTEIN"/>
    <property type="match status" value="1"/>
</dbReference>
<dbReference type="InterPro" id="IPR034088">
    <property type="entry name" value="Pla_a_1-like"/>
</dbReference>
<keyword evidence="2" id="KW-1015">Disulfide bond</keyword>
<organism evidence="6 7">
    <name type="scientific">Aquilegia coerulea</name>
    <name type="common">Rocky mountain columbine</name>
    <dbReference type="NCBI Taxonomy" id="218851"/>
    <lineage>
        <taxon>Eukaryota</taxon>
        <taxon>Viridiplantae</taxon>
        <taxon>Streptophyta</taxon>
        <taxon>Embryophyta</taxon>
        <taxon>Tracheophyta</taxon>
        <taxon>Spermatophyta</taxon>
        <taxon>Magnoliopsida</taxon>
        <taxon>Ranunculales</taxon>
        <taxon>Ranunculaceae</taxon>
        <taxon>Thalictroideae</taxon>
        <taxon>Aquilegia</taxon>
    </lineage>
</organism>
<gene>
    <name evidence="6" type="ORF">AQUCO_04400030v1</name>
</gene>
<dbReference type="FunCoup" id="A0A2G5CMN8">
    <property type="interactions" value="307"/>
</dbReference>
<evidence type="ECO:0000313" key="7">
    <source>
        <dbReference type="Proteomes" id="UP000230069"/>
    </source>
</evidence>
<dbReference type="OrthoDB" id="1915198at2759"/>
<evidence type="ECO:0000259" key="5">
    <source>
        <dbReference type="SMART" id="SM00856"/>
    </source>
</evidence>
<dbReference type="SUPFAM" id="SSF101148">
    <property type="entry name" value="Plant invertase/pectin methylesterase inhibitor"/>
    <property type="match status" value="1"/>
</dbReference>
<name>A0A2G5CMN8_AQUCA</name>
<evidence type="ECO:0000256" key="4">
    <source>
        <dbReference type="SAM" id="SignalP"/>
    </source>
</evidence>
<accession>A0A2G5CMN8</accession>
<dbReference type="PANTHER" id="PTHR35357:SF17">
    <property type="entry name" value="PECTINESTERASE INHIBITOR 12"/>
    <property type="match status" value="1"/>
</dbReference>
<dbReference type="GO" id="GO:0005576">
    <property type="term" value="C:extracellular region"/>
    <property type="evidence" value="ECO:0007669"/>
    <property type="project" value="UniProtKB-ARBA"/>
</dbReference>
<evidence type="ECO:0000313" key="6">
    <source>
        <dbReference type="EMBL" id="PIA32554.1"/>
    </source>
</evidence>
<dbReference type="Proteomes" id="UP000230069">
    <property type="component" value="Unassembled WGS sequence"/>
</dbReference>
<dbReference type="FunFam" id="1.20.140.40:FF:000002">
    <property type="entry name" value="Putative invertase inhibitor"/>
    <property type="match status" value="1"/>
</dbReference>
<proteinExistence type="inferred from homology"/>
<dbReference type="SMART" id="SM00856">
    <property type="entry name" value="PMEI"/>
    <property type="match status" value="1"/>
</dbReference>
<dbReference type="STRING" id="218851.A0A2G5CMN8"/>
<dbReference type="Pfam" id="PF04043">
    <property type="entry name" value="PMEI"/>
    <property type="match status" value="1"/>
</dbReference>
<dbReference type="InterPro" id="IPR035513">
    <property type="entry name" value="Invertase/methylesterase_inhib"/>
</dbReference>
<comment type="similarity">
    <text evidence="3">Belongs to the PMEI family.</text>
</comment>
<sequence>MTIDPFRLLLSFSLLLLLLHGVFCDDLINQTCKKVVEGDPNVNLDFCTSTLQAVPSSHTADLDELVLISMNLTKANATHTISYIQRLLKQKMRPYTRSCLIDCLELYSDAMSSLNTAMNDCKLERYYEANIQLSATMDAPTTCEDGFKQKKSTKSPLRKRNRDMFQLGAIALSIINMLSKSRI</sequence>
<dbReference type="InterPro" id="IPR006501">
    <property type="entry name" value="Pectinesterase_inhib_dom"/>
</dbReference>
<evidence type="ECO:0000256" key="2">
    <source>
        <dbReference type="ARBA" id="ARBA00023157"/>
    </source>
</evidence>
<reference evidence="6 7" key="1">
    <citation type="submission" date="2017-09" db="EMBL/GenBank/DDBJ databases">
        <title>WGS assembly of Aquilegia coerulea Goldsmith.</title>
        <authorList>
            <person name="Hodges S."/>
            <person name="Kramer E."/>
            <person name="Nordborg M."/>
            <person name="Tomkins J."/>
            <person name="Borevitz J."/>
            <person name="Derieg N."/>
            <person name="Yan J."/>
            <person name="Mihaltcheva S."/>
            <person name="Hayes R.D."/>
            <person name="Rokhsar D."/>
        </authorList>
    </citation>
    <scope>NUCLEOTIDE SEQUENCE [LARGE SCALE GENOMIC DNA]</scope>
    <source>
        <strain evidence="7">cv. Goldsmith</strain>
    </source>
</reference>
<dbReference type="Gene3D" id="1.20.140.40">
    <property type="entry name" value="Invertase/pectin methylesterase inhibitor family protein"/>
    <property type="match status" value="1"/>
</dbReference>
<dbReference type="NCBIfam" id="TIGR01614">
    <property type="entry name" value="PME_inhib"/>
    <property type="match status" value="1"/>
</dbReference>
<keyword evidence="1 4" id="KW-0732">Signal</keyword>
<feature type="chain" id="PRO_5013516577" description="Pectinesterase inhibitor domain-containing protein" evidence="4">
    <location>
        <begin position="25"/>
        <end position="183"/>
    </location>
</feature>
<feature type="signal peptide" evidence="4">
    <location>
        <begin position="1"/>
        <end position="24"/>
    </location>
</feature>
<protein>
    <recommendedName>
        <fullName evidence="5">Pectinesterase inhibitor domain-containing protein</fullName>
    </recommendedName>
</protein>
<dbReference type="GO" id="GO:0004857">
    <property type="term" value="F:enzyme inhibitor activity"/>
    <property type="evidence" value="ECO:0007669"/>
    <property type="project" value="InterPro"/>
</dbReference>
<feature type="domain" description="Pectinesterase inhibitor" evidence="5">
    <location>
        <begin position="23"/>
        <end position="174"/>
    </location>
</feature>
<dbReference type="EMBL" id="KZ305061">
    <property type="protein sequence ID" value="PIA32555.1"/>
    <property type="molecule type" value="Genomic_DNA"/>
</dbReference>
<evidence type="ECO:0000256" key="1">
    <source>
        <dbReference type="ARBA" id="ARBA00022729"/>
    </source>
</evidence>